<dbReference type="EMBL" id="CAKMRJ010005412">
    <property type="protein sequence ID" value="CAH1443268.1"/>
    <property type="molecule type" value="Genomic_DNA"/>
</dbReference>
<evidence type="ECO:0000313" key="1">
    <source>
        <dbReference type="EMBL" id="CAH1443268.1"/>
    </source>
</evidence>
<sequence length="110" mass="12556">MSIKDLDWCSFLVACLNRSKKLLKFKSNAKDIKSPQYTQHVAFLVLLYLHCTKISLESLDIVYSASSYWSPTKAKDKLKEAFSSGGYENVEVTKTYEEFVDDAKVKDSKT</sequence>
<proteinExistence type="predicted"/>
<protein>
    <submittedName>
        <fullName evidence="1">Uncharacterized protein</fullName>
    </submittedName>
</protein>
<organism evidence="1 2">
    <name type="scientific">Lactuca virosa</name>
    <dbReference type="NCBI Taxonomy" id="75947"/>
    <lineage>
        <taxon>Eukaryota</taxon>
        <taxon>Viridiplantae</taxon>
        <taxon>Streptophyta</taxon>
        <taxon>Embryophyta</taxon>
        <taxon>Tracheophyta</taxon>
        <taxon>Spermatophyta</taxon>
        <taxon>Magnoliopsida</taxon>
        <taxon>eudicotyledons</taxon>
        <taxon>Gunneridae</taxon>
        <taxon>Pentapetalae</taxon>
        <taxon>asterids</taxon>
        <taxon>campanulids</taxon>
        <taxon>Asterales</taxon>
        <taxon>Asteraceae</taxon>
        <taxon>Cichorioideae</taxon>
        <taxon>Cichorieae</taxon>
        <taxon>Lactucinae</taxon>
        <taxon>Lactuca</taxon>
    </lineage>
</organism>
<gene>
    <name evidence="1" type="ORF">LVIROSA_LOCUS29193</name>
</gene>
<reference evidence="1 2" key="1">
    <citation type="submission" date="2022-01" db="EMBL/GenBank/DDBJ databases">
        <authorList>
            <person name="Xiong W."/>
            <person name="Schranz E."/>
        </authorList>
    </citation>
    <scope>NUCLEOTIDE SEQUENCE [LARGE SCALE GENOMIC DNA]</scope>
</reference>
<comment type="caution">
    <text evidence="1">The sequence shown here is derived from an EMBL/GenBank/DDBJ whole genome shotgun (WGS) entry which is preliminary data.</text>
</comment>
<dbReference type="Proteomes" id="UP001157418">
    <property type="component" value="Unassembled WGS sequence"/>
</dbReference>
<accession>A0AAU9NZW0</accession>
<keyword evidence="2" id="KW-1185">Reference proteome</keyword>
<evidence type="ECO:0000313" key="2">
    <source>
        <dbReference type="Proteomes" id="UP001157418"/>
    </source>
</evidence>
<dbReference type="AlphaFoldDB" id="A0AAU9NZW0"/>
<name>A0AAU9NZW0_9ASTR</name>